<evidence type="ECO:0000256" key="1">
    <source>
        <dbReference type="ARBA" id="ARBA00004752"/>
    </source>
</evidence>
<comment type="caution">
    <text evidence="10">The sequence shown here is derived from an EMBL/GenBank/DDBJ whole genome shotgun (WGS) entry which is preliminary data.</text>
</comment>
<dbReference type="Gene3D" id="2.40.440.10">
    <property type="entry name" value="L,D-transpeptidase catalytic domain-like"/>
    <property type="match status" value="1"/>
</dbReference>
<dbReference type="RefSeq" id="WP_395417830.1">
    <property type="nucleotide sequence ID" value="NZ_JBIPKE010000017.1"/>
</dbReference>
<evidence type="ECO:0000256" key="6">
    <source>
        <dbReference type="ARBA" id="ARBA00023316"/>
    </source>
</evidence>
<keyword evidence="6 7" id="KW-0961">Cell wall biogenesis/degradation</keyword>
<name>A0ABW7NA93_9BACT</name>
<dbReference type="SUPFAM" id="SSF141523">
    <property type="entry name" value="L,D-transpeptidase catalytic domain-like"/>
    <property type="match status" value="1"/>
</dbReference>
<keyword evidence="11" id="KW-1185">Reference proteome</keyword>
<dbReference type="CDD" id="cd16913">
    <property type="entry name" value="YkuD_like"/>
    <property type="match status" value="1"/>
</dbReference>
<evidence type="ECO:0000256" key="7">
    <source>
        <dbReference type="PROSITE-ProRule" id="PRU01373"/>
    </source>
</evidence>
<comment type="similarity">
    <text evidence="2">Belongs to the YkuD family.</text>
</comment>
<keyword evidence="3 10" id="KW-0808">Transferase</keyword>
<evidence type="ECO:0000256" key="3">
    <source>
        <dbReference type="ARBA" id="ARBA00022679"/>
    </source>
</evidence>
<dbReference type="Proteomes" id="UP001610063">
    <property type="component" value="Unassembled WGS sequence"/>
</dbReference>
<feature type="active site" description="Nucleophile" evidence="7">
    <location>
        <position position="206"/>
    </location>
</feature>
<keyword evidence="8" id="KW-0472">Membrane</keyword>
<dbReference type="InterPro" id="IPR038063">
    <property type="entry name" value="Transpep_catalytic_dom"/>
</dbReference>
<keyword evidence="5 7" id="KW-0573">Peptidoglycan synthesis</keyword>
<evidence type="ECO:0000313" key="10">
    <source>
        <dbReference type="EMBL" id="MFH6984476.1"/>
    </source>
</evidence>
<feature type="active site" description="Proton donor/acceptor" evidence="7">
    <location>
        <position position="190"/>
    </location>
</feature>
<evidence type="ECO:0000256" key="2">
    <source>
        <dbReference type="ARBA" id="ARBA00005992"/>
    </source>
</evidence>
<dbReference type="PROSITE" id="PS52029">
    <property type="entry name" value="LD_TPASE"/>
    <property type="match status" value="1"/>
</dbReference>
<feature type="domain" description="L,D-TPase catalytic" evidence="9">
    <location>
        <begin position="87"/>
        <end position="230"/>
    </location>
</feature>
<evidence type="ECO:0000259" key="9">
    <source>
        <dbReference type="PROSITE" id="PS52029"/>
    </source>
</evidence>
<dbReference type="EC" id="2.-.-.-" evidence="10"/>
<dbReference type="Pfam" id="PF03734">
    <property type="entry name" value="YkuD"/>
    <property type="match status" value="1"/>
</dbReference>
<comment type="pathway">
    <text evidence="1 7">Cell wall biogenesis; peptidoglycan biosynthesis.</text>
</comment>
<gene>
    <name evidence="10" type="ORF">ACHKAR_13570</name>
</gene>
<accession>A0ABW7NA93</accession>
<evidence type="ECO:0000256" key="5">
    <source>
        <dbReference type="ARBA" id="ARBA00022984"/>
    </source>
</evidence>
<dbReference type="EMBL" id="JBIPKE010000017">
    <property type="protein sequence ID" value="MFH6984476.1"/>
    <property type="molecule type" value="Genomic_DNA"/>
</dbReference>
<feature type="transmembrane region" description="Helical" evidence="8">
    <location>
        <begin position="19"/>
        <end position="40"/>
    </location>
</feature>
<sequence length="230" mass="25702">MTEEIVPEIPVTVDRRKRVLTWAGYGLLTFILLLTLPWLIEKSTLAILSSPPANEMEEAAVSDLTLQLQSDLEKLEKKLAGKTPKGAYMIVNTAANTFALYKGSELIHADKCSTGSYILLKNGDNQQWMFKTPKGEFKIRSRTVAPVWKKPDWAFVEDGLPIPSMNHSSRFEYGVLGDYALGLGDGYLIHGTLYQRFLGLPVTHGCIRLNDANLKLAYESLKTGSKVYIY</sequence>
<keyword evidence="8" id="KW-1133">Transmembrane helix</keyword>
<proteinExistence type="inferred from homology"/>
<organism evidence="10 11">
    <name type="scientific">Marinoscillum luteum</name>
    <dbReference type="NCBI Taxonomy" id="861051"/>
    <lineage>
        <taxon>Bacteria</taxon>
        <taxon>Pseudomonadati</taxon>
        <taxon>Bacteroidota</taxon>
        <taxon>Cytophagia</taxon>
        <taxon>Cytophagales</taxon>
        <taxon>Reichenbachiellaceae</taxon>
        <taxon>Marinoscillum</taxon>
    </lineage>
</organism>
<reference evidence="10 11" key="1">
    <citation type="journal article" date="2013" name="Int. J. Syst. Evol. Microbiol.">
        <title>Marinoscillum luteum sp. nov., isolated from marine sediment.</title>
        <authorList>
            <person name="Cha I.T."/>
            <person name="Park S.J."/>
            <person name="Kim S.J."/>
            <person name="Kim J.G."/>
            <person name="Jung M.Y."/>
            <person name="Shin K.S."/>
            <person name="Kwon K.K."/>
            <person name="Yang S.H."/>
            <person name="Seo Y.S."/>
            <person name="Rhee S.K."/>
        </authorList>
    </citation>
    <scope>NUCLEOTIDE SEQUENCE [LARGE SCALE GENOMIC DNA]</scope>
    <source>
        <strain evidence="10 11">KCTC 23939</strain>
    </source>
</reference>
<evidence type="ECO:0000313" key="11">
    <source>
        <dbReference type="Proteomes" id="UP001610063"/>
    </source>
</evidence>
<dbReference type="InterPro" id="IPR005490">
    <property type="entry name" value="LD_TPept_cat_dom"/>
</dbReference>
<dbReference type="GO" id="GO:0016740">
    <property type="term" value="F:transferase activity"/>
    <property type="evidence" value="ECO:0007669"/>
    <property type="project" value="UniProtKB-KW"/>
</dbReference>
<protein>
    <submittedName>
        <fullName evidence="10">L,D-transpeptidase</fullName>
        <ecNumber evidence="10">2.-.-.-</ecNumber>
    </submittedName>
</protein>
<dbReference type="InterPro" id="IPR050979">
    <property type="entry name" value="LD-transpeptidase"/>
</dbReference>
<keyword evidence="4 7" id="KW-0133">Cell shape</keyword>
<keyword evidence="8" id="KW-0812">Transmembrane</keyword>
<evidence type="ECO:0000256" key="4">
    <source>
        <dbReference type="ARBA" id="ARBA00022960"/>
    </source>
</evidence>
<dbReference type="PANTHER" id="PTHR30582">
    <property type="entry name" value="L,D-TRANSPEPTIDASE"/>
    <property type="match status" value="1"/>
</dbReference>
<evidence type="ECO:0000256" key="8">
    <source>
        <dbReference type="SAM" id="Phobius"/>
    </source>
</evidence>